<dbReference type="Proteomes" id="UP000663832">
    <property type="component" value="Unassembled WGS sequence"/>
</dbReference>
<evidence type="ECO:0000313" key="1">
    <source>
        <dbReference type="EMBL" id="CAF1570409.1"/>
    </source>
</evidence>
<evidence type="ECO:0000313" key="2">
    <source>
        <dbReference type="EMBL" id="CAF1668705.1"/>
    </source>
</evidence>
<dbReference type="AlphaFoldDB" id="A0A816G268"/>
<dbReference type="EMBL" id="CAJNOM010006187">
    <property type="protein sequence ID" value="CAF1668705.1"/>
    <property type="molecule type" value="Genomic_DNA"/>
</dbReference>
<evidence type="ECO:0000313" key="3">
    <source>
        <dbReference type="Proteomes" id="UP000663832"/>
    </source>
</evidence>
<sequence length="70" mass="8196">TLANQTNQAEFTNETYTKIEVSIQLLSFLRWSLLKLIVFEFIQMKCMILDDDLNVVWDEIADSLSCQHID</sequence>
<protein>
    <submittedName>
        <fullName evidence="2">Uncharacterized protein</fullName>
    </submittedName>
</protein>
<organism evidence="2 3">
    <name type="scientific">Adineta steineri</name>
    <dbReference type="NCBI Taxonomy" id="433720"/>
    <lineage>
        <taxon>Eukaryota</taxon>
        <taxon>Metazoa</taxon>
        <taxon>Spiralia</taxon>
        <taxon>Gnathifera</taxon>
        <taxon>Rotifera</taxon>
        <taxon>Eurotatoria</taxon>
        <taxon>Bdelloidea</taxon>
        <taxon>Adinetida</taxon>
        <taxon>Adinetidae</taxon>
        <taxon>Adineta</taxon>
    </lineage>
</organism>
<dbReference type="EMBL" id="CAJNOI010005776">
    <property type="protein sequence ID" value="CAF1570409.1"/>
    <property type="molecule type" value="Genomic_DNA"/>
</dbReference>
<gene>
    <name evidence="1" type="ORF">BJG266_LOCUS47702</name>
    <name evidence="2" type="ORF">QVE165_LOCUS64747</name>
</gene>
<comment type="caution">
    <text evidence="2">The sequence shown here is derived from an EMBL/GenBank/DDBJ whole genome shotgun (WGS) entry which is preliminary data.</text>
</comment>
<feature type="non-terminal residue" evidence="2">
    <location>
        <position position="1"/>
    </location>
</feature>
<dbReference type="Proteomes" id="UP000663877">
    <property type="component" value="Unassembled WGS sequence"/>
</dbReference>
<name>A0A816G268_9BILA</name>
<proteinExistence type="predicted"/>
<keyword evidence="3" id="KW-1185">Reference proteome</keyword>
<reference evidence="2" key="1">
    <citation type="submission" date="2021-02" db="EMBL/GenBank/DDBJ databases">
        <authorList>
            <person name="Nowell W R."/>
        </authorList>
    </citation>
    <scope>NUCLEOTIDE SEQUENCE</scope>
</reference>
<accession>A0A816G268</accession>